<dbReference type="EMBL" id="PCGZ01000001">
    <property type="protein sequence ID" value="PKU92454.1"/>
    <property type="molecule type" value="Genomic_DNA"/>
</dbReference>
<evidence type="ECO:0000313" key="3">
    <source>
        <dbReference type="EMBL" id="PKU92454.1"/>
    </source>
</evidence>
<keyword evidence="2" id="KW-0472">Membrane</keyword>
<gene>
    <name evidence="3" type="ORF">CQR46_0029</name>
</gene>
<evidence type="ECO:0000256" key="1">
    <source>
        <dbReference type="SAM" id="MobiDB-lite"/>
    </source>
</evidence>
<sequence length="756" mass="79516">MAVRKETEQAGLTVNHPHTTGRIYGGVGCTIAVLLAVLLTLFAPLGAAPAWAQEPTDGVTQPSASPVALQIEEITPVVTDSSGFAVRVTIENHGTAAIEHARLAVRTNAQYNFVSRSDVQAWAEGTAMIPTPDELLTLDVGTVEADGERTVHGELHADAGQLRALTAWGPRPLTLELIGEDGGALPGTTPLQTFLTRSQTGLHGERTPAINLTVAMPLTSHDWKTNTAVTDGLLSSGSGSVRPSDAVTLGADDVRALKAKDELAARFEHLQIVGDPLVLRAVGTPHVQAISQPGMFDVTTYARVGEAGAYTRAGISDQSWRAGTGVNLLRSALGDEGAQTRAIAWQGEGSWTMQALNTARAQGYETVVATRDFALQDDATATTETYRVPTDHGDVTVLTAQSTLSALAQQQPTSAQASAEQTDAGRLQRLIAQSAFYQMEQPYESRSLLVCLGESTNSTFVTSLMTALNSASWVHLASIDELATAESAIEPSQMPGLINQYVGQQMPAVSTALEALNALARSRDDIERFNTSILVAGQSAQAADGSSPSAAAQESGTASPQAPPSASPSASAQASARLSADAWAQYLLQAHDAFALPALSPHASARTAMVDGAQRFADALLSRITLVPSGSLNVVSETASMPVTVSNKLPYPISVRVSSLTDSMEIVTSRLSDVEVAPNSEAQTSFVVRVSTSGTTVAREQLLDRHDQPFGAVQQTTITSSLQLSDKSGIAIIALAVVLGLLGLWRQFHRKKDPDE</sequence>
<feature type="compositionally biased region" description="Low complexity" evidence="1">
    <location>
        <begin position="544"/>
        <end position="553"/>
    </location>
</feature>
<feature type="transmembrane region" description="Helical" evidence="2">
    <location>
        <begin position="21"/>
        <end position="43"/>
    </location>
</feature>
<dbReference type="InterPro" id="IPR046112">
    <property type="entry name" value="DUF6049"/>
</dbReference>
<comment type="caution">
    <text evidence="3">The sequence shown here is derived from an EMBL/GenBank/DDBJ whole genome shotgun (WGS) entry which is preliminary data.</text>
</comment>
<proteinExistence type="predicted"/>
<dbReference type="RefSeq" id="WP_143252369.1">
    <property type="nucleotide sequence ID" value="NZ_PCGZ01000001.1"/>
</dbReference>
<reference evidence="3 4" key="1">
    <citation type="submission" date="2017-10" db="EMBL/GenBank/DDBJ databases">
        <title>Bifidobacterium genomics.</title>
        <authorList>
            <person name="Lugli G.A."/>
            <person name="Milani C."/>
            <person name="Mancabelli L."/>
        </authorList>
    </citation>
    <scope>NUCLEOTIDE SEQUENCE [LARGE SCALE GENOMIC DNA]</scope>
    <source>
        <strain evidence="3 4">1524B</strain>
    </source>
</reference>
<keyword evidence="2" id="KW-1133">Transmembrane helix</keyword>
<evidence type="ECO:0000256" key="2">
    <source>
        <dbReference type="SAM" id="Phobius"/>
    </source>
</evidence>
<organism evidence="3 4">
    <name type="scientific">Bifidobacterium pseudolongum subsp. globosum</name>
    <dbReference type="NCBI Taxonomy" id="1690"/>
    <lineage>
        <taxon>Bacteria</taxon>
        <taxon>Bacillati</taxon>
        <taxon>Actinomycetota</taxon>
        <taxon>Actinomycetes</taxon>
        <taxon>Bifidobacteriales</taxon>
        <taxon>Bifidobacteriaceae</taxon>
        <taxon>Bifidobacterium</taxon>
    </lineage>
</organism>
<dbReference type="Pfam" id="PF19516">
    <property type="entry name" value="DUF6049"/>
    <property type="match status" value="1"/>
</dbReference>
<accession>A0A2N3QLF1</accession>
<feature type="region of interest" description="Disordered" evidence="1">
    <location>
        <begin position="544"/>
        <end position="573"/>
    </location>
</feature>
<dbReference type="AlphaFoldDB" id="A0A2N3QLF1"/>
<name>A0A2N3QLF1_9BIFI</name>
<keyword evidence="2" id="KW-0812">Transmembrane</keyword>
<evidence type="ECO:0000313" key="4">
    <source>
        <dbReference type="Proteomes" id="UP000233730"/>
    </source>
</evidence>
<feature type="transmembrane region" description="Helical" evidence="2">
    <location>
        <begin position="728"/>
        <end position="745"/>
    </location>
</feature>
<protein>
    <submittedName>
        <fullName evidence="3">Uncharacterized protein</fullName>
    </submittedName>
</protein>
<dbReference type="Proteomes" id="UP000233730">
    <property type="component" value="Unassembled WGS sequence"/>
</dbReference>